<dbReference type="RefSeq" id="WP_273482322.1">
    <property type="nucleotide sequence ID" value="NZ_JACHMY010000001.1"/>
</dbReference>
<keyword evidence="2" id="KW-1185">Reference proteome</keyword>
<proteinExistence type="predicted"/>
<protein>
    <submittedName>
        <fullName evidence="1">Uncharacterized protein</fullName>
    </submittedName>
</protein>
<gene>
    <name evidence="1" type="ORF">HDA39_005454</name>
</gene>
<dbReference type="Proteomes" id="UP000549971">
    <property type="component" value="Unassembled WGS sequence"/>
</dbReference>
<organism evidence="1 2">
    <name type="scientific">Kribbella italica</name>
    <dbReference type="NCBI Taxonomy" id="1540520"/>
    <lineage>
        <taxon>Bacteria</taxon>
        <taxon>Bacillati</taxon>
        <taxon>Actinomycetota</taxon>
        <taxon>Actinomycetes</taxon>
        <taxon>Propionibacteriales</taxon>
        <taxon>Kribbellaceae</taxon>
        <taxon>Kribbella</taxon>
    </lineage>
</organism>
<reference evidence="1 2" key="1">
    <citation type="submission" date="2020-08" db="EMBL/GenBank/DDBJ databases">
        <title>Sequencing the genomes of 1000 actinobacteria strains.</title>
        <authorList>
            <person name="Klenk H.-P."/>
        </authorList>
    </citation>
    <scope>NUCLEOTIDE SEQUENCE [LARGE SCALE GENOMIC DNA]</scope>
    <source>
        <strain evidence="1 2">DSM 28967</strain>
    </source>
</reference>
<comment type="caution">
    <text evidence="1">The sequence shown here is derived from an EMBL/GenBank/DDBJ whole genome shotgun (WGS) entry which is preliminary data.</text>
</comment>
<sequence length="43" mass="4663">MFGTTQKIQRVDSPLSCLRPLTSNSHRYELSAALSPAYGGPPD</sequence>
<dbReference type="AlphaFoldDB" id="A0A7W9JBJ5"/>
<evidence type="ECO:0000313" key="2">
    <source>
        <dbReference type="Proteomes" id="UP000549971"/>
    </source>
</evidence>
<name>A0A7W9JBJ5_9ACTN</name>
<dbReference type="EMBL" id="JACHMY010000001">
    <property type="protein sequence ID" value="MBB5838720.1"/>
    <property type="molecule type" value="Genomic_DNA"/>
</dbReference>
<accession>A0A7W9JBJ5</accession>
<evidence type="ECO:0000313" key="1">
    <source>
        <dbReference type="EMBL" id="MBB5838720.1"/>
    </source>
</evidence>